<comment type="caution">
    <text evidence="10">The sequence shown here is derived from an EMBL/GenBank/DDBJ whole genome shotgun (WGS) entry which is preliminary data.</text>
</comment>
<dbReference type="InterPro" id="IPR036097">
    <property type="entry name" value="HisK_dim/P_sf"/>
</dbReference>
<feature type="transmembrane region" description="Helical" evidence="8">
    <location>
        <begin position="12"/>
        <end position="32"/>
    </location>
</feature>
<keyword evidence="8" id="KW-0812">Transmembrane</keyword>
<gene>
    <name evidence="10" type="ORF">H8696_05240</name>
</gene>
<keyword evidence="5" id="KW-0808">Transferase</keyword>
<comment type="catalytic activity">
    <reaction evidence="1">
        <text>ATP + protein L-histidine = ADP + protein N-phospho-L-histidine.</text>
        <dbReference type="EC" id="2.7.13.3"/>
    </reaction>
</comment>
<dbReference type="CDD" id="cd00075">
    <property type="entry name" value="HATPase"/>
    <property type="match status" value="1"/>
</dbReference>
<dbReference type="GO" id="GO:0000155">
    <property type="term" value="F:phosphorelay sensor kinase activity"/>
    <property type="evidence" value="ECO:0007669"/>
    <property type="project" value="InterPro"/>
</dbReference>
<dbReference type="InterPro" id="IPR050351">
    <property type="entry name" value="BphY/WalK/GraS-like"/>
</dbReference>
<keyword evidence="4" id="KW-0597">Phosphoprotein</keyword>
<dbReference type="GO" id="GO:0004721">
    <property type="term" value="F:phosphoprotein phosphatase activity"/>
    <property type="evidence" value="ECO:0007669"/>
    <property type="project" value="TreeGrafter"/>
</dbReference>
<dbReference type="InterPro" id="IPR036890">
    <property type="entry name" value="HATPase_C_sf"/>
</dbReference>
<evidence type="ECO:0000256" key="7">
    <source>
        <dbReference type="ARBA" id="ARBA00023012"/>
    </source>
</evidence>
<keyword evidence="8" id="KW-0472">Membrane</keyword>
<dbReference type="Proteomes" id="UP000623172">
    <property type="component" value="Unassembled WGS sequence"/>
</dbReference>
<dbReference type="InterPro" id="IPR003661">
    <property type="entry name" value="HisK_dim/P_dom"/>
</dbReference>
<dbReference type="PANTHER" id="PTHR45453:SF1">
    <property type="entry name" value="PHOSPHATE REGULON SENSOR PROTEIN PHOR"/>
    <property type="match status" value="1"/>
</dbReference>
<dbReference type="Pfam" id="PF00512">
    <property type="entry name" value="HisKA"/>
    <property type="match status" value="1"/>
</dbReference>
<dbReference type="AlphaFoldDB" id="A0A926D4S8"/>
<feature type="domain" description="Histidine kinase" evidence="9">
    <location>
        <begin position="193"/>
        <end position="404"/>
    </location>
</feature>
<evidence type="ECO:0000259" key="9">
    <source>
        <dbReference type="PROSITE" id="PS50109"/>
    </source>
</evidence>
<comment type="subcellular location">
    <subcellularLocation>
        <location evidence="2">Membrane</location>
    </subcellularLocation>
</comment>
<feature type="transmembrane region" description="Helical" evidence="8">
    <location>
        <begin position="103"/>
        <end position="125"/>
    </location>
</feature>
<evidence type="ECO:0000256" key="3">
    <source>
        <dbReference type="ARBA" id="ARBA00012438"/>
    </source>
</evidence>
<dbReference type="PROSITE" id="PS50109">
    <property type="entry name" value="HIS_KIN"/>
    <property type="match status" value="1"/>
</dbReference>
<dbReference type="SMART" id="SM00387">
    <property type="entry name" value="HATPase_c"/>
    <property type="match status" value="1"/>
</dbReference>
<dbReference type="InterPro" id="IPR003594">
    <property type="entry name" value="HATPase_dom"/>
</dbReference>
<keyword evidence="8" id="KW-1133">Transmembrane helix</keyword>
<dbReference type="Pfam" id="PF02518">
    <property type="entry name" value="HATPase_c"/>
    <property type="match status" value="1"/>
</dbReference>
<evidence type="ECO:0000256" key="2">
    <source>
        <dbReference type="ARBA" id="ARBA00004370"/>
    </source>
</evidence>
<dbReference type="RefSeq" id="WP_249315506.1">
    <property type="nucleotide sequence ID" value="NZ_JACRSR010000001.1"/>
</dbReference>
<dbReference type="PANTHER" id="PTHR45453">
    <property type="entry name" value="PHOSPHATE REGULON SENSOR PROTEIN PHOR"/>
    <property type="match status" value="1"/>
</dbReference>
<dbReference type="Gene3D" id="1.10.287.130">
    <property type="match status" value="1"/>
</dbReference>
<dbReference type="CDD" id="cd00082">
    <property type="entry name" value="HisKA"/>
    <property type="match status" value="1"/>
</dbReference>
<dbReference type="EMBL" id="JACRSR010000001">
    <property type="protein sequence ID" value="MBC8531251.1"/>
    <property type="molecule type" value="Genomic_DNA"/>
</dbReference>
<reference evidence="10" key="1">
    <citation type="submission" date="2020-08" db="EMBL/GenBank/DDBJ databases">
        <title>Genome public.</title>
        <authorList>
            <person name="Liu C."/>
            <person name="Sun Q."/>
        </authorList>
    </citation>
    <scope>NUCLEOTIDE SEQUENCE</scope>
    <source>
        <strain evidence="10">NSJ-53</strain>
    </source>
</reference>
<dbReference type="GO" id="GO:0005886">
    <property type="term" value="C:plasma membrane"/>
    <property type="evidence" value="ECO:0007669"/>
    <property type="project" value="TreeGrafter"/>
</dbReference>
<dbReference type="GO" id="GO:0016036">
    <property type="term" value="P:cellular response to phosphate starvation"/>
    <property type="evidence" value="ECO:0007669"/>
    <property type="project" value="TreeGrafter"/>
</dbReference>
<evidence type="ECO:0000256" key="5">
    <source>
        <dbReference type="ARBA" id="ARBA00022679"/>
    </source>
</evidence>
<keyword evidence="7" id="KW-0902">Two-component regulatory system</keyword>
<evidence type="ECO:0000256" key="8">
    <source>
        <dbReference type="SAM" id="Phobius"/>
    </source>
</evidence>
<evidence type="ECO:0000256" key="6">
    <source>
        <dbReference type="ARBA" id="ARBA00022777"/>
    </source>
</evidence>
<dbReference type="PRINTS" id="PR00344">
    <property type="entry name" value="BCTRLSENSOR"/>
</dbReference>
<protein>
    <recommendedName>
        <fullName evidence="3">histidine kinase</fullName>
        <ecNumber evidence="3">2.7.13.3</ecNumber>
    </recommendedName>
</protein>
<dbReference type="InterPro" id="IPR005467">
    <property type="entry name" value="His_kinase_dom"/>
</dbReference>
<evidence type="ECO:0000256" key="4">
    <source>
        <dbReference type="ARBA" id="ARBA00022553"/>
    </source>
</evidence>
<sequence length="405" mass="45056">MTIKNLEVKKLIGFWTAAVLILLGAAMALALMGTDYTSRVLSDQQAAVIAVVSQKYPLAESDVARAIQDLPRGDVETGRAILERYGLSGGPMLDRGQVFSSQLPFYFALAVLASLLLLSIFWVFLARNFRKIREVTAYIQRIQKKDYALDVRDNAEGDISILKNEICKVTVMLKEQAEQLKKDKSALADALYDISHQLKTPLTSMFVMTGVVMDDKTPPPVRREFMAKIRFQLERIEWLVKSLLKMARLDSGTAELAKKPVEVPVLVQKACQPLLVMTDVKNQVLTVEGEPCTFSGDLNWSAEALGNIVKNCIEHTPENGQVWIRYQASRLSTDIVVEDTGGGIPPEDMPHIFERFYRGRNAAPDSVGIGLAMAKSIVEKQGGMVEVENTLRGARFTLKFFKSII</sequence>
<dbReference type="InterPro" id="IPR004358">
    <property type="entry name" value="Sig_transdc_His_kin-like_C"/>
</dbReference>
<evidence type="ECO:0000256" key="1">
    <source>
        <dbReference type="ARBA" id="ARBA00000085"/>
    </source>
</evidence>
<dbReference type="SMART" id="SM00388">
    <property type="entry name" value="HisKA"/>
    <property type="match status" value="1"/>
</dbReference>
<evidence type="ECO:0000313" key="11">
    <source>
        <dbReference type="Proteomes" id="UP000623172"/>
    </source>
</evidence>
<keyword evidence="11" id="KW-1185">Reference proteome</keyword>
<accession>A0A926D4S8</accession>
<organism evidence="10 11">
    <name type="scientific">Gehongia tenuis</name>
    <dbReference type="NCBI Taxonomy" id="2763655"/>
    <lineage>
        <taxon>Bacteria</taxon>
        <taxon>Bacillati</taxon>
        <taxon>Bacillota</taxon>
        <taxon>Clostridia</taxon>
        <taxon>Christensenellales</taxon>
        <taxon>Christensenellaceae</taxon>
        <taxon>Gehongia</taxon>
    </lineage>
</organism>
<dbReference type="Gene3D" id="3.30.565.10">
    <property type="entry name" value="Histidine kinase-like ATPase, C-terminal domain"/>
    <property type="match status" value="1"/>
</dbReference>
<evidence type="ECO:0000313" key="10">
    <source>
        <dbReference type="EMBL" id="MBC8531251.1"/>
    </source>
</evidence>
<dbReference type="SUPFAM" id="SSF55874">
    <property type="entry name" value="ATPase domain of HSP90 chaperone/DNA topoisomerase II/histidine kinase"/>
    <property type="match status" value="1"/>
</dbReference>
<keyword evidence="6 10" id="KW-0418">Kinase</keyword>
<dbReference type="SUPFAM" id="SSF47384">
    <property type="entry name" value="Homodimeric domain of signal transducing histidine kinase"/>
    <property type="match status" value="1"/>
</dbReference>
<name>A0A926D4S8_9FIRM</name>
<proteinExistence type="predicted"/>
<dbReference type="EC" id="2.7.13.3" evidence="3"/>